<sequence>MMRDKDNTYEDDMEFVDFEISPMPYEPLQREPPFIPMPNDMFPPIDNYDNYPKGNFYPPGTDFEAPVAPHSPPPNYIPSKKDKGVQSFYGASDNIQTKAVDPMSIRFCLFKYTYIWETNGRSYWAFLINVSRVSISGFKWRGRNWVYFGLSLRRIDSFVCYRSDTSNACENCINSEENNTPSIYKKDYYLNGSRNVFTETLASIDIPEVTEDLITQTIGYIDNNNIQTEVPCTKIRNIGYRINLEVTYPSNYDSSLKKEINNLCEEASTELHKIISSTRNTADSSTPLETFNSSVSLIPNLLNTFTTSFNSKFNILNSSRSNYDITCSIRKEIIQSDWKPYYNNIYYY</sequence>
<evidence type="ECO:0000313" key="2">
    <source>
        <dbReference type="Proteomes" id="UP000627781"/>
    </source>
</evidence>
<evidence type="ECO:0000313" key="1">
    <source>
        <dbReference type="EMBL" id="MBD7910779.1"/>
    </source>
</evidence>
<reference evidence="1 2" key="1">
    <citation type="submission" date="2020-08" db="EMBL/GenBank/DDBJ databases">
        <title>A Genomic Blueprint of the Chicken Gut Microbiome.</title>
        <authorList>
            <person name="Gilroy R."/>
            <person name="Ravi A."/>
            <person name="Getino M."/>
            <person name="Pursley I."/>
            <person name="Horton D.L."/>
            <person name="Alikhan N.-F."/>
            <person name="Baker D."/>
            <person name="Gharbi K."/>
            <person name="Hall N."/>
            <person name="Watson M."/>
            <person name="Adriaenssens E.M."/>
            <person name="Foster-Nyarko E."/>
            <person name="Jarju S."/>
            <person name="Secka A."/>
            <person name="Antonio M."/>
            <person name="Oren A."/>
            <person name="Chaudhuri R."/>
            <person name="La Ragione R.M."/>
            <person name="Hildebrand F."/>
            <person name="Pallen M.J."/>
        </authorList>
    </citation>
    <scope>NUCLEOTIDE SEQUENCE [LARGE SCALE GENOMIC DNA]</scope>
    <source>
        <strain evidence="1 2">Sa3CVN1</strain>
    </source>
</reference>
<dbReference type="RefSeq" id="WP_191767888.1">
    <property type="nucleotide sequence ID" value="NZ_JACSRA010000006.1"/>
</dbReference>
<name>A0ABR8PRQ4_9CLOT</name>
<organism evidence="1 2">
    <name type="scientific">Clostridium cibarium</name>
    <dbReference type="NCBI Taxonomy" id="2762247"/>
    <lineage>
        <taxon>Bacteria</taxon>
        <taxon>Bacillati</taxon>
        <taxon>Bacillota</taxon>
        <taxon>Clostridia</taxon>
        <taxon>Eubacteriales</taxon>
        <taxon>Clostridiaceae</taxon>
        <taxon>Clostridium</taxon>
    </lineage>
</organism>
<proteinExistence type="predicted"/>
<dbReference type="Proteomes" id="UP000627781">
    <property type="component" value="Unassembled WGS sequence"/>
</dbReference>
<dbReference type="EMBL" id="JACSRA010000006">
    <property type="protein sequence ID" value="MBD7910779.1"/>
    <property type="molecule type" value="Genomic_DNA"/>
</dbReference>
<gene>
    <name evidence="1" type="ORF">H9661_05335</name>
</gene>
<protein>
    <submittedName>
        <fullName evidence="1">Uncharacterized protein</fullName>
    </submittedName>
</protein>
<comment type="caution">
    <text evidence="1">The sequence shown here is derived from an EMBL/GenBank/DDBJ whole genome shotgun (WGS) entry which is preliminary data.</text>
</comment>
<keyword evidence="2" id="KW-1185">Reference proteome</keyword>
<accession>A0ABR8PRQ4</accession>